<dbReference type="EMBL" id="EF514212">
    <property type="protein sequence ID" value="ABO92981.1"/>
    <property type="molecule type" value="Genomic_DNA"/>
</dbReference>
<proteinExistence type="predicted"/>
<dbReference type="GO" id="GO:0009638">
    <property type="term" value="P:phototropism"/>
    <property type="evidence" value="ECO:0007669"/>
    <property type="project" value="InterPro"/>
</dbReference>
<reference evidence="1" key="1">
    <citation type="journal article" date="2007" name="BMC Genomics">
        <title>Comparative sequence analysis of Solanum and Arabidopsis in a hot spot for pathogen resistance on potato chromosome V reveals a patchwork of conserved and rapidly evolving genome segments.</title>
        <authorList>
            <person name="Ballvora A."/>
            <person name="Jocker A."/>
            <person name="Viehover P."/>
            <person name="Ishihara H."/>
            <person name="Paal J."/>
            <person name="Meksem K."/>
            <person name="Bruggmann R."/>
            <person name="Schoof H."/>
            <person name="Weisshaar B."/>
            <person name="Gebhardt C."/>
        </authorList>
    </citation>
    <scope>NUCLEOTIDE SEQUENCE</scope>
</reference>
<evidence type="ECO:0000313" key="1">
    <source>
        <dbReference type="EMBL" id="ABO92981.1"/>
    </source>
</evidence>
<dbReference type="GO" id="GO:0016301">
    <property type="term" value="F:kinase activity"/>
    <property type="evidence" value="ECO:0007669"/>
    <property type="project" value="UniProtKB-KW"/>
</dbReference>
<sequence length="476" mass="53560">MAMVKLEATKSTSTNLLDPSFSAYLINGTEEAIVFNLESSRDLSKKVDDGEIDIFSAEKYFNEGVDEVNNVTQNKLKIHDDQPVAVADIVSLQQKIRPLTPSIHSESSWNSRSALLQKVSRNHHYHQQHHQPPWPTKTNNKSYGKKFLARFGCNCYCKDKNSVEIDDQLGEKSFNRVKYSKSKQNIIKTRSSESSTIGANHQDLHFKKIDELGVLGLKPDERFAVPVFDPKGGIQMKKESEEEESRKSLEVFGFPITEKERSKMSLEKNIGMLTWDAIVPKAEEIDIINIGASSNGTYEEDYAESDASSDLFEIESFPNNNTANPSLVRQGSDSMSCYAPSEVSIDWSVVTASAADFSIMSDIEEVKIPSIRTTSNSNRSVSQNGRDKAKRRSGILLGCNSHKAVGVVGDAYKVSEKSSIEMHQRNFKTYEPIMPMTRFHAESKVNRFDGGNRKHEFTTRSFATTYTRRPADFLYI</sequence>
<organism evidence="1">
    <name type="scientific">Solanum tuberosum</name>
    <name type="common">Potato</name>
    <dbReference type="NCBI Taxonomy" id="4113"/>
    <lineage>
        <taxon>Eukaryota</taxon>
        <taxon>Viridiplantae</taxon>
        <taxon>Streptophyta</taxon>
        <taxon>Embryophyta</taxon>
        <taxon>Tracheophyta</taxon>
        <taxon>Spermatophyta</taxon>
        <taxon>Magnoliopsida</taxon>
        <taxon>eudicotyledons</taxon>
        <taxon>Gunneridae</taxon>
        <taxon>Pentapetalae</taxon>
        <taxon>asterids</taxon>
        <taxon>lamiids</taxon>
        <taxon>Solanales</taxon>
        <taxon>Solanaceae</taxon>
        <taxon>Solanoideae</taxon>
        <taxon>Solaneae</taxon>
        <taxon>Solanum</taxon>
    </lineage>
</organism>
<keyword evidence="1" id="KW-0808">Transferase</keyword>
<dbReference type="ExpressionAtlas" id="A4UV21">
    <property type="expression patterns" value="baseline and differential"/>
</dbReference>
<protein>
    <submittedName>
        <fullName evidence="1">Putative phytochrome-kinase-substrate</fullName>
    </submittedName>
</protein>
<dbReference type="AlphaFoldDB" id="A4UV21"/>
<accession>A4UV21</accession>
<name>A4UV21_SOLTU</name>
<dbReference type="InterPro" id="IPR039615">
    <property type="entry name" value="PKS"/>
</dbReference>
<dbReference type="PANTHER" id="PTHR33781">
    <property type="entry name" value="PROTEIN PHYTOCHROME KINASE SUBSTRATE 1-RELATED"/>
    <property type="match status" value="1"/>
</dbReference>
<dbReference type="PANTHER" id="PTHR33781:SF4">
    <property type="entry name" value="PROTEIN PHYTOCHROME KINASE SUBSTRATE 1"/>
    <property type="match status" value="1"/>
</dbReference>
<keyword evidence="1" id="KW-0418">Kinase</keyword>